<dbReference type="Pfam" id="PF18016">
    <property type="entry name" value="SAM_3"/>
    <property type="match status" value="1"/>
</dbReference>
<dbReference type="Proteomes" id="UP000276133">
    <property type="component" value="Unassembled WGS sequence"/>
</dbReference>
<dbReference type="STRING" id="10195.A0A3M7QJ33"/>
<proteinExistence type="inferred from homology"/>
<dbReference type="Gene3D" id="1.10.150.50">
    <property type="entry name" value="Transcription Factor, Ets-1"/>
    <property type="match status" value="1"/>
</dbReference>
<dbReference type="GO" id="GO:0001228">
    <property type="term" value="F:DNA-binding transcription activator activity, RNA polymerase II-specific"/>
    <property type="evidence" value="ECO:0007669"/>
    <property type="project" value="TreeGrafter"/>
</dbReference>
<keyword evidence="2" id="KW-0539">Nucleus</keyword>
<feature type="region of interest" description="Disordered" evidence="3">
    <location>
        <begin position="226"/>
        <end position="252"/>
    </location>
</feature>
<dbReference type="InterPro" id="IPR040167">
    <property type="entry name" value="TF_CP2-like"/>
</dbReference>
<organism evidence="5 6">
    <name type="scientific">Brachionus plicatilis</name>
    <name type="common">Marine rotifer</name>
    <name type="synonym">Brachionus muelleri</name>
    <dbReference type="NCBI Taxonomy" id="10195"/>
    <lineage>
        <taxon>Eukaryota</taxon>
        <taxon>Metazoa</taxon>
        <taxon>Spiralia</taxon>
        <taxon>Gnathifera</taxon>
        <taxon>Rotifera</taxon>
        <taxon>Eurotatoria</taxon>
        <taxon>Monogononta</taxon>
        <taxon>Pseudotrocha</taxon>
        <taxon>Ploima</taxon>
        <taxon>Brachionidae</taxon>
        <taxon>Brachionus</taxon>
    </lineage>
</organism>
<sequence>MRMLEIDSNSSYGIVEVRMSDAYTNAAEILWNGRTGANIFFRCNCTSTAFAPHKHGGEKGIHMRFQIDTYETVAHTSAKLTYSNETLAFTSSHSSLGSSSASILSPPNSTSSPNSIKFIKDDLDSNRSMGTPTPTAPPPPPTSNTSGKQWLEFAEAKHLSGSYCRIQLFRLKGAQRKLKTDRSKIDRLNPPDLRKRYQPSTKITLLNNCSYDWLYSLLPFVKQPSEPAPHTDPNTYSHYAPNTDFPINSNTSTTFSHPTNTVPFPQNPAYPSTNPNASIDFMHNMNQSQYVSHYSSLDMPSAPNEGHNALYLDNCYQHINQHMNQHSGATNSTQSNDYGYSRVKRTSSFSSNYQNFAKPSKMQKTGAVGSPQLYPSTYNTMSSVASSSSSASSSSCTSSPTSPTSPMIHLQPQQSQLESSPLPYDCSNKYVQEWLVQNRFFNLLGVFSNYTSNDVLRLSKEDMVSLCGGADGIRCYNMAHNVQIKPKLTVYVAFGDQSFFWAIFLSDSNSSSLLAKVLSVFAAFVRGSKSAEEKVEGDDEVKSRASVAQLVGLHEKILSGSFEYELFLKVKGALVKATDEVLNNFDDQSKFFIDFDILDQQADLAKTCSLPSKLNSLASNLPKTRPPLLRVMLVPLD</sequence>
<dbReference type="OrthoDB" id="6029at2759"/>
<comment type="caution">
    <text evidence="5">The sequence shown here is derived from an EMBL/GenBank/DDBJ whole genome shotgun (WGS) entry which is preliminary data.</text>
</comment>
<evidence type="ECO:0000313" key="5">
    <source>
        <dbReference type="EMBL" id="RNA10968.1"/>
    </source>
</evidence>
<keyword evidence="6" id="KW-1185">Reference proteome</keyword>
<keyword evidence="2" id="KW-0238">DNA-binding</keyword>
<dbReference type="InterPro" id="IPR041418">
    <property type="entry name" value="SAM_3"/>
</dbReference>
<name>A0A3M7QJ33_BRAPC</name>
<dbReference type="PANTHER" id="PTHR11037">
    <property type="entry name" value="TRANSCRIPTION FACTOR CP2"/>
    <property type="match status" value="1"/>
</dbReference>
<accession>A0A3M7QJ33</accession>
<evidence type="ECO:0000313" key="6">
    <source>
        <dbReference type="Proteomes" id="UP000276133"/>
    </source>
</evidence>
<feature type="region of interest" description="Disordered" evidence="3">
    <location>
        <begin position="389"/>
        <end position="414"/>
    </location>
</feature>
<dbReference type="PANTHER" id="PTHR11037:SF21">
    <property type="entry name" value="GEMINI, ISOFORM C"/>
    <property type="match status" value="1"/>
</dbReference>
<comment type="subcellular location">
    <subcellularLocation>
        <location evidence="2">Nucleus</location>
    </subcellularLocation>
</comment>
<evidence type="ECO:0000256" key="1">
    <source>
        <dbReference type="ARBA" id="ARBA00010852"/>
    </source>
</evidence>
<feature type="domain" description="Grh/CP2 DB" evidence="4">
    <location>
        <begin position="1"/>
        <end position="232"/>
    </location>
</feature>
<gene>
    <name evidence="5" type="ORF">BpHYR1_006945</name>
</gene>
<dbReference type="InterPro" id="IPR007604">
    <property type="entry name" value="CP2"/>
</dbReference>
<feature type="compositionally biased region" description="Low complexity" evidence="3">
    <location>
        <begin position="99"/>
        <end position="116"/>
    </location>
</feature>
<evidence type="ECO:0000256" key="3">
    <source>
        <dbReference type="SAM" id="MobiDB-lite"/>
    </source>
</evidence>
<dbReference type="Pfam" id="PF04516">
    <property type="entry name" value="CP2"/>
    <property type="match status" value="1"/>
</dbReference>
<feature type="region of interest" description="Disordered" evidence="3">
    <location>
        <begin position="99"/>
        <end position="147"/>
    </location>
</feature>
<evidence type="ECO:0000259" key="4">
    <source>
        <dbReference type="PROSITE" id="PS51968"/>
    </source>
</evidence>
<dbReference type="GO" id="GO:0000978">
    <property type="term" value="F:RNA polymerase II cis-regulatory region sequence-specific DNA binding"/>
    <property type="evidence" value="ECO:0007669"/>
    <property type="project" value="TreeGrafter"/>
</dbReference>
<dbReference type="InterPro" id="IPR013761">
    <property type="entry name" value="SAM/pointed_sf"/>
</dbReference>
<dbReference type="GO" id="GO:0005634">
    <property type="term" value="C:nucleus"/>
    <property type="evidence" value="ECO:0007669"/>
    <property type="project" value="UniProtKB-SubCell"/>
</dbReference>
<reference evidence="5 6" key="1">
    <citation type="journal article" date="2018" name="Sci. Rep.">
        <title>Genomic signatures of local adaptation to the degree of environmental predictability in rotifers.</title>
        <authorList>
            <person name="Franch-Gras L."/>
            <person name="Hahn C."/>
            <person name="Garcia-Roger E.M."/>
            <person name="Carmona M.J."/>
            <person name="Serra M."/>
            <person name="Gomez A."/>
        </authorList>
    </citation>
    <scope>NUCLEOTIDE SEQUENCE [LARGE SCALE GENOMIC DNA]</scope>
    <source>
        <strain evidence="5">HYR1</strain>
    </source>
</reference>
<dbReference type="AlphaFoldDB" id="A0A3M7QJ33"/>
<dbReference type="EMBL" id="REGN01006079">
    <property type="protein sequence ID" value="RNA10968.1"/>
    <property type="molecule type" value="Genomic_DNA"/>
</dbReference>
<comment type="similarity">
    <text evidence="1">Belongs to the grh/CP2 family. CP2 subfamily.</text>
</comment>
<dbReference type="PROSITE" id="PS51968">
    <property type="entry name" value="GRH_CP2_DB"/>
    <property type="match status" value="1"/>
</dbReference>
<protein>
    <submittedName>
        <fullName evidence="5">Upstream-binding 1 isoform X1</fullName>
    </submittedName>
</protein>
<evidence type="ECO:0000256" key="2">
    <source>
        <dbReference type="PROSITE-ProRule" id="PRU01313"/>
    </source>
</evidence>